<accession>A0A9Y2NN28</accession>
<gene>
    <name evidence="1" type="ORF">QRX60_17030</name>
</gene>
<dbReference type="RefSeq" id="WP_286001751.1">
    <property type="nucleotide sequence ID" value="NZ_CP127295.1"/>
</dbReference>
<name>A0A9Y2NN28_9PSEU</name>
<organism evidence="1 2">
    <name type="scientific">Amycolatopsis mongoliensis</name>
    <dbReference type="NCBI Taxonomy" id="715475"/>
    <lineage>
        <taxon>Bacteria</taxon>
        <taxon>Bacillati</taxon>
        <taxon>Actinomycetota</taxon>
        <taxon>Actinomycetes</taxon>
        <taxon>Pseudonocardiales</taxon>
        <taxon>Pseudonocardiaceae</taxon>
        <taxon>Amycolatopsis</taxon>
    </lineage>
</organism>
<dbReference type="Proteomes" id="UP001239397">
    <property type="component" value="Chromosome"/>
</dbReference>
<reference evidence="1 2" key="1">
    <citation type="submission" date="2023-06" db="EMBL/GenBank/DDBJ databases">
        <authorList>
            <person name="Oyuntsetseg B."/>
            <person name="Kim S.B."/>
        </authorList>
    </citation>
    <scope>NUCLEOTIDE SEQUENCE [LARGE SCALE GENOMIC DNA]</scope>
    <source>
        <strain evidence="1 2">4-36</strain>
    </source>
</reference>
<dbReference type="EMBL" id="CP127295">
    <property type="protein sequence ID" value="WIY05463.1"/>
    <property type="molecule type" value="Genomic_DNA"/>
</dbReference>
<dbReference type="KEGG" id="amog:QRX60_17030"/>
<protein>
    <submittedName>
        <fullName evidence="1">Uncharacterized protein</fullName>
    </submittedName>
</protein>
<evidence type="ECO:0000313" key="1">
    <source>
        <dbReference type="EMBL" id="WIY05463.1"/>
    </source>
</evidence>
<keyword evidence="2" id="KW-1185">Reference proteome</keyword>
<sequence>MAKTMLVVKVRIDGVREILRAFSVLPKDAQNAIRDHSQALARKLAIKAVVDVSLHGGPQGPNLSTTVKAVRDRVPAIQVGGTRRIGSTRAPAYGMLFGSLFGMNGRSGWFSYARYASAAGRQYRPHQGRDAYAFFPLVEREAATISREWHAAVDDVIRKFSEGGA</sequence>
<evidence type="ECO:0000313" key="2">
    <source>
        <dbReference type="Proteomes" id="UP001239397"/>
    </source>
</evidence>
<proteinExistence type="predicted"/>
<dbReference type="AlphaFoldDB" id="A0A9Y2NN28"/>